<evidence type="ECO:0000313" key="11">
    <source>
        <dbReference type="EMBL" id="CUQ56557.1"/>
    </source>
</evidence>
<reference evidence="23 24" key="1">
    <citation type="submission" date="2015-09" db="EMBL/GenBank/DDBJ databases">
        <authorList>
            <consortium name="Pathogen Informatics"/>
        </authorList>
    </citation>
    <scope>NUCLEOTIDE SEQUENCE [LARGE SCALE GENOMIC DNA]</scope>
    <source>
        <strain evidence="10 24">2789STDY5608822</strain>
        <strain evidence="9 25">2789STDY5608872</strain>
        <strain evidence="11 23">2789STDY5834948</strain>
    </source>
</reference>
<evidence type="ECO:0000256" key="3">
    <source>
        <dbReference type="ARBA" id="ARBA00022729"/>
    </source>
</evidence>
<evidence type="ECO:0000313" key="19">
    <source>
        <dbReference type="EMBL" id="OUP14485.1"/>
    </source>
</evidence>
<dbReference type="EMBL" id="CYXP01000009">
    <property type="protein sequence ID" value="CUN30329.1"/>
    <property type="molecule type" value="Genomic_DNA"/>
</dbReference>
<evidence type="ECO:0000256" key="6">
    <source>
        <dbReference type="SAM" id="SignalP"/>
    </source>
</evidence>
<sequence>MKKKFIYSFMIAAAAAAFSSCSNFLEERPTDAFDEETAFQSPTLVYVNTVASLYNNMFKIMGNDRHVYDLNTFSSDEAMLPCRIGDWEDGGLWQNIFLHRWGTMNDLTKNSWDFLYEQIGKCNQSVDKLQAFAEEQPDVEYFKVYLEEVRAVRAFFYYELLDLFARVPLVTSSTTPMSEVKQSERSVVFNFVRSELEEALPYLSDNRSNQKGEYYGRITKPVAYMILAKLALNAEVYADDNWTDGNRPAGKNIKFTVDGKEMNAWEATIAYVDKLEALGYKLQGNFSENFAVANETSVENIFTVPMDPVAYPDAKDYNLVRTRHYDHATAYGQSGWNGSCATVKAMNVFKFGTADEDPRCKLTYFTGEVTGPDGKTIYTEWDGQKVPLKYEPNAPKVYMDASDGLLVKTAGARMAKYEFDQNAQDGGNLHGNDCVIFRFADALLMKAEAKIRLGQNGDDEVNQVRNRVGAKPLQNVTLDTLLDERMLELAWEGVRRQDLIRFGKFTEATVDRYVGVKHSASSLDYQEDKTGYTTVFSIYADILSLNPNLTQNPGY</sequence>
<evidence type="ECO:0000313" key="23">
    <source>
        <dbReference type="Proteomes" id="UP000095332"/>
    </source>
</evidence>
<keyword evidence="3 6" id="KW-0732">Signal</keyword>
<evidence type="ECO:0000313" key="17">
    <source>
        <dbReference type="EMBL" id="MRZ07860.1"/>
    </source>
</evidence>
<evidence type="ECO:0000313" key="22">
    <source>
        <dbReference type="EMBL" id="WET63422.1"/>
    </source>
</evidence>
<evidence type="ECO:0000313" key="18">
    <source>
        <dbReference type="EMBL" id="MSB73602.1"/>
    </source>
</evidence>
<feature type="chain" id="PRO_5014253054" evidence="6">
    <location>
        <begin position="26"/>
        <end position="555"/>
    </location>
</feature>
<dbReference type="EMBL" id="NFJX01000031">
    <property type="protein sequence ID" value="OUP14485.1"/>
    <property type="molecule type" value="Genomic_DNA"/>
</dbReference>
<dbReference type="Proteomes" id="UP000195950">
    <property type="component" value="Unassembled WGS sequence"/>
</dbReference>
<dbReference type="Proteomes" id="UP001211522">
    <property type="component" value="Unassembled WGS sequence"/>
</dbReference>
<keyword evidence="5" id="KW-0998">Cell outer membrane</keyword>
<feature type="domain" description="SusD-like N-terminal" evidence="8">
    <location>
        <begin position="24"/>
        <end position="232"/>
    </location>
</feature>
<evidence type="ECO:0000313" key="29">
    <source>
        <dbReference type="Proteomes" id="UP000450599"/>
    </source>
</evidence>
<dbReference type="EMBL" id="JAJCNI010000029">
    <property type="protein sequence ID" value="MCB6519832.1"/>
    <property type="molecule type" value="Genomic_DNA"/>
</dbReference>
<evidence type="ECO:0000259" key="7">
    <source>
        <dbReference type="Pfam" id="PF07980"/>
    </source>
</evidence>
<comment type="subcellular location">
    <subcellularLocation>
        <location evidence="1">Cell outer membrane</location>
    </subcellularLocation>
</comment>
<evidence type="ECO:0000259" key="8">
    <source>
        <dbReference type="Pfam" id="PF14322"/>
    </source>
</evidence>
<name>A0A174XJM9_PARDI</name>
<feature type="domain" description="RagB/SusD" evidence="7">
    <location>
        <begin position="299"/>
        <end position="555"/>
    </location>
</feature>
<reference evidence="20 32" key="6">
    <citation type="submission" date="2020-04" db="EMBL/GenBank/DDBJ databases">
        <title>Complete Genomes and Methylome analysis of CBBP consortium that reverse antibiotic-induced susceptibility to vancomycin-resistant Enterococcus faecium infection.</title>
        <authorList>
            <person name="Fomenkov A."/>
            <person name="Zhang Z."/>
            <person name="Pamer E."/>
            <person name="Roberts R.J."/>
        </authorList>
    </citation>
    <scope>NUCLEOTIDE SEQUENCE [LARGE SCALE GENOMIC DNA]</scope>
    <source>
        <strain evidence="32">CBBP</strain>
        <strain evidence="20">CBBP-1</strain>
    </source>
</reference>
<dbReference type="Pfam" id="PF14322">
    <property type="entry name" value="SusD-like_3"/>
    <property type="match status" value="1"/>
</dbReference>
<evidence type="ECO:0000313" key="30">
    <source>
        <dbReference type="Proteomes" id="UP000463337"/>
    </source>
</evidence>
<reference evidence="21 27" key="5">
    <citation type="submission" date="2019-07" db="EMBL/GenBank/DDBJ databases">
        <title>Genome sequencing of Parabacteroides distasonis iSURF_7.</title>
        <authorList>
            <person name="Degefu H.N."/>
            <person name="Ruoff K.L."/>
            <person name="Price C.E."/>
            <person name="Valls R.A."/>
            <person name="O'Toole G.A."/>
        </authorList>
    </citation>
    <scope>NUCLEOTIDE SEQUENCE [LARGE SCALE GENOMIC DNA]</scope>
    <source>
        <strain evidence="21 27">CFPLTA003_1B</strain>
    </source>
</reference>
<protein>
    <submittedName>
        <fullName evidence="11 12">SusD family</fullName>
    </submittedName>
</protein>
<dbReference type="Proteomes" id="UP000095455">
    <property type="component" value="Unassembled WGS sequence"/>
</dbReference>
<evidence type="ECO:0000313" key="9">
    <source>
        <dbReference type="EMBL" id="CUN30329.1"/>
    </source>
</evidence>
<evidence type="ECO:0000313" key="14">
    <source>
        <dbReference type="EMBL" id="MDB9137092.1"/>
    </source>
</evidence>
<dbReference type="EMBL" id="JAQMPX010000004">
    <property type="protein sequence ID" value="MDB9137092.1"/>
    <property type="molecule type" value="Genomic_DNA"/>
</dbReference>
<dbReference type="EMBL" id="WKMO01000007">
    <property type="protein sequence ID" value="MSB73602.1"/>
    <property type="molecule type" value="Genomic_DNA"/>
</dbReference>
<dbReference type="EMBL" id="CP051672">
    <property type="protein sequence ID" value="QJE29767.1"/>
    <property type="molecule type" value="Genomic_DNA"/>
</dbReference>
<gene>
    <name evidence="19" type="ORF">B5F32_20080</name>
    <name evidence="10" type="ORF">ERS852380_02670</name>
    <name evidence="9" type="ORF">ERS852429_03548</name>
    <name evidence="11" type="ORF">ERS852560_04311</name>
    <name evidence="21" type="ORF">FSA05_19875</name>
    <name evidence="17" type="ORF">GKD54_16935</name>
    <name evidence="16" type="ORF">GKD58_16035</name>
    <name evidence="15" type="ORF">GKD59_00855</name>
    <name evidence="18" type="ORF">GKD70_09950</name>
    <name evidence="20" type="ORF">HHO38_16325</name>
    <name evidence="12" type="ORF">LI194_18795</name>
    <name evidence="22" type="ORF">P2T59_17190</name>
    <name evidence="13" type="ORF">PN599_18820</name>
    <name evidence="14" type="ORF">PN612_01045</name>
</gene>
<dbReference type="Pfam" id="PF07980">
    <property type="entry name" value="SusD_RagB"/>
    <property type="match status" value="1"/>
</dbReference>
<dbReference type="AlphaFoldDB" id="A0A174XJM9"/>
<dbReference type="EMBL" id="WKMX01000016">
    <property type="protein sequence ID" value="MRZ07860.1"/>
    <property type="molecule type" value="Genomic_DNA"/>
</dbReference>
<evidence type="ECO:0000313" key="31">
    <source>
        <dbReference type="Proteomes" id="UP000471216"/>
    </source>
</evidence>
<dbReference type="EMBL" id="JAQMPJ010000026">
    <property type="protein sequence ID" value="MDB9007042.1"/>
    <property type="molecule type" value="Genomic_DNA"/>
</dbReference>
<dbReference type="Proteomes" id="UP001221009">
    <property type="component" value="Chromosome"/>
</dbReference>
<evidence type="ECO:0000256" key="4">
    <source>
        <dbReference type="ARBA" id="ARBA00023136"/>
    </source>
</evidence>
<dbReference type="InterPro" id="IPR011990">
    <property type="entry name" value="TPR-like_helical_dom_sf"/>
</dbReference>
<dbReference type="PROSITE" id="PS51257">
    <property type="entry name" value="PROKAR_LIPOPROTEIN"/>
    <property type="match status" value="1"/>
</dbReference>
<dbReference type="Proteomes" id="UP000315827">
    <property type="component" value="Unassembled WGS sequence"/>
</dbReference>
<evidence type="ECO:0000313" key="13">
    <source>
        <dbReference type="EMBL" id="MDB9007042.1"/>
    </source>
</evidence>
<organism evidence="11 23">
    <name type="scientific">Parabacteroides distasonis</name>
    <dbReference type="NCBI Taxonomy" id="823"/>
    <lineage>
        <taxon>Bacteria</taxon>
        <taxon>Pseudomonadati</taxon>
        <taxon>Bacteroidota</taxon>
        <taxon>Bacteroidia</taxon>
        <taxon>Bacteroidales</taxon>
        <taxon>Tannerellaceae</taxon>
        <taxon>Parabacteroides</taxon>
    </lineage>
</organism>
<evidence type="ECO:0000256" key="1">
    <source>
        <dbReference type="ARBA" id="ARBA00004442"/>
    </source>
</evidence>
<evidence type="ECO:0000313" key="24">
    <source>
        <dbReference type="Proteomes" id="UP000095455"/>
    </source>
</evidence>
<dbReference type="EMBL" id="WKLT01000001">
    <property type="protein sequence ID" value="MRY56488.1"/>
    <property type="molecule type" value="Genomic_DNA"/>
</dbReference>
<dbReference type="Proteomes" id="UP000463337">
    <property type="component" value="Unassembled WGS sequence"/>
</dbReference>
<evidence type="ECO:0000313" key="28">
    <source>
        <dbReference type="Proteomes" id="UP000441609"/>
    </source>
</evidence>
<dbReference type="EMBL" id="CYYK01000009">
    <property type="protein sequence ID" value="CUO60249.1"/>
    <property type="molecule type" value="Genomic_DNA"/>
</dbReference>
<dbReference type="EMBL" id="CZBM01000030">
    <property type="protein sequence ID" value="CUQ56557.1"/>
    <property type="molecule type" value="Genomic_DNA"/>
</dbReference>
<dbReference type="Proteomes" id="UP000095591">
    <property type="component" value="Unassembled WGS sequence"/>
</dbReference>
<reference evidence="12" key="7">
    <citation type="submission" date="2021-10" db="EMBL/GenBank/DDBJ databases">
        <title>Collection of gut derived symbiotic bacterial strains cultured from healthy donors.</title>
        <authorList>
            <person name="Lin H."/>
            <person name="Littmann E."/>
            <person name="Kohout C."/>
            <person name="Pamer E.G."/>
        </authorList>
    </citation>
    <scope>NUCLEOTIDE SEQUENCE</scope>
    <source>
        <strain evidence="12">DFI.2.94</strain>
    </source>
</reference>
<accession>A0A174XJM9</accession>
<reference evidence="28 29" key="4">
    <citation type="journal article" date="2019" name="Nat. Med.">
        <title>A library of human gut bacterial isolates paired with longitudinal multiomics data enables mechanistic microbiome research.</title>
        <authorList>
            <person name="Poyet M."/>
            <person name="Groussin M."/>
            <person name="Gibbons S.M."/>
            <person name="Avila-Pacheco J."/>
            <person name="Jiang X."/>
            <person name="Kearney S.M."/>
            <person name="Perrotta A.R."/>
            <person name="Berdy B."/>
            <person name="Zhao S."/>
            <person name="Lieberman T.D."/>
            <person name="Swanson P.K."/>
            <person name="Smith M."/>
            <person name="Roesemann S."/>
            <person name="Alexander J.E."/>
            <person name="Rich S.A."/>
            <person name="Livny J."/>
            <person name="Vlamakis H."/>
            <person name="Clish C."/>
            <person name="Bullock K."/>
            <person name="Deik A."/>
            <person name="Scott J."/>
            <person name="Pierce K.A."/>
            <person name="Xavier R.J."/>
            <person name="Alm E.J."/>
        </authorList>
    </citation>
    <scope>NUCLEOTIDE SEQUENCE [LARGE SCALE GENOMIC DNA]</scope>
    <source>
        <strain evidence="17 31">BIOML-A10</strain>
        <strain evidence="16 29">BIOML-A11</strain>
        <strain evidence="18 28">BIOML-A20</strain>
        <strain evidence="15 30">BIOML-A41</strain>
    </source>
</reference>
<dbReference type="InterPro" id="IPR012944">
    <property type="entry name" value="SusD_RagB_dom"/>
</dbReference>
<reference evidence="13" key="8">
    <citation type="submission" date="2023-01" db="EMBL/GenBank/DDBJ databases">
        <title>Human gut microbiome strain richness.</title>
        <authorList>
            <person name="Chen-Liaw A."/>
        </authorList>
    </citation>
    <scope>NUCLEOTIDE SEQUENCE</scope>
    <source>
        <strain evidence="14">D35st1_E5_D35t1_190705</strain>
        <strain evidence="13">RTP21484st1_E5_RTP21484_190118</strain>
    </source>
</reference>
<reference evidence="26" key="2">
    <citation type="submission" date="2017-04" db="EMBL/GenBank/DDBJ databases">
        <title>Function of individual gut microbiota members based on whole genome sequencing of pure cultures obtained from chicken caecum.</title>
        <authorList>
            <person name="Medvecky M."/>
            <person name="Cejkova D."/>
            <person name="Polansky O."/>
            <person name="Karasova D."/>
            <person name="Kubasova T."/>
            <person name="Cizek A."/>
            <person name="Rychlik I."/>
        </authorList>
    </citation>
    <scope>NUCLEOTIDE SEQUENCE [LARGE SCALE GENOMIC DNA]</scope>
    <source>
        <strain evidence="26">An199</strain>
    </source>
</reference>
<evidence type="ECO:0000313" key="21">
    <source>
        <dbReference type="EMBL" id="TWV59024.1"/>
    </source>
</evidence>
<evidence type="ECO:0000256" key="2">
    <source>
        <dbReference type="ARBA" id="ARBA00006275"/>
    </source>
</evidence>
<proteinExistence type="inferred from homology"/>
<evidence type="ECO:0000313" key="12">
    <source>
        <dbReference type="EMBL" id="MCB6519832.1"/>
    </source>
</evidence>
<evidence type="ECO:0000313" key="27">
    <source>
        <dbReference type="Proteomes" id="UP000315827"/>
    </source>
</evidence>
<dbReference type="Proteomes" id="UP001198806">
    <property type="component" value="Unassembled WGS sequence"/>
</dbReference>
<evidence type="ECO:0000313" key="15">
    <source>
        <dbReference type="EMBL" id="MRY56488.1"/>
    </source>
</evidence>
<dbReference type="Proteomes" id="UP000095332">
    <property type="component" value="Unassembled WGS sequence"/>
</dbReference>
<dbReference type="Gene3D" id="1.25.40.390">
    <property type="match status" value="1"/>
</dbReference>
<dbReference type="InterPro" id="IPR033985">
    <property type="entry name" value="SusD-like_N"/>
</dbReference>
<evidence type="ECO:0000313" key="25">
    <source>
        <dbReference type="Proteomes" id="UP000095591"/>
    </source>
</evidence>
<dbReference type="Proteomes" id="UP000501982">
    <property type="component" value="Chromosome"/>
</dbReference>
<comment type="similarity">
    <text evidence="2">Belongs to the SusD family.</text>
</comment>
<evidence type="ECO:0000313" key="20">
    <source>
        <dbReference type="EMBL" id="QJE29767.1"/>
    </source>
</evidence>
<dbReference type="RefSeq" id="WP_036616454.1">
    <property type="nucleotide sequence ID" value="NZ_AP019729.1"/>
</dbReference>
<evidence type="ECO:0000256" key="5">
    <source>
        <dbReference type="ARBA" id="ARBA00023237"/>
    </source>
</evidence>
<dbReference type="Proteomes" id="UP000441609">
    <property type="component" value="Unassembled WGS sequence"/>
</dbReference>
<dbReference type="EMBL" id="WKMW01000016">
    <property type="protein sequence ID" value="MRY85747.1"/>
    <property type="molecule type" value="Genomic_DNA"/>
</dbReference>
<dbReference type="GO" id="GO:0009279">
    <property type="term" value="C:cell outer membrane"/>
    <property type="evidence" value="ECO:0007669"/>
    <property type="project" value="UniProtKB-SubCell"/>
</dbReference>
<evidence type="ECO:0000313" key="10">
    <source>
        <dbReference type="EMBL" id="CUO60249.1"/>
    </source>
</evidence>
<keyword evidence="4" id="KW-0472">Membrane</keyword>
<dbReference type="Proteomes" id="UP001210126">
    <property type="component" value="Unassembled WGS sequence"/>
</dbReference>
<dbReference type="EMBL" id="CP120353">
    <property type="protein sequence ID" value="WET63422.1"/>
    <property type="molecule type" value="Genomic_DNA"/>
</dbReference>
<dbReference type="OrthoDB" id="5694214at2"/>
<dbReference type="Proteomes" id="UP000471216">
    <property type="component" value="Unassembled WGS sequence"/>
</dbReference>
<dbReference type="SUPFAM" id="SSF48452">
    <property type="entry name" value="TPR-like"/>
    <property type="match status" value="1"/>
</dbReference>
<evidence type="ECO:0000313" key="16">
    <source>
        <dbReference type="EMBL" id="MRY85747.1"/>
    </source>
</evidence>
<dbReference type="Proteomes" id="UP000450599">
    <property type="component" value="Unassembled WGS sequence"/>
</dbReference>
<feature type="signal peptide" evidence="6">
    <location>
        <begin position="1"/>
        <end position="25"/>
    </location>
</feature>
<reference evidence="22" key="9">
    <citation type="submission" date="2023-03" db="EMBL/GenBank/DDBJ databases">
        <title>Parabacteroides distasonis, a bacteria resistant against UC.</title>
        <authorList>
            <person name="Dai W."/>
        </authorList>
    </citation>
    <scope>NUCLEOTIDE SEQUENCE</scope>
    <source>
        <strain evidence="22">F1-28</strain>
    </source>
</reference>
<dbReference type="EMBL" id="VOHW01000017">
    <property type="protein sequence ID" value="TWV59024.1"/>
    <property type="molecule type" value="Genomic_DNA"/>
</dbReference>
<evidence type="ECO:0000313" key="32">
    <source>
        <dbReference type="Proteomes" id="UP000501982"/>
    </source>
</evidence>
<dbReference type="GeneID" id="93523077"/>
<evidence type="ECO:0000313" key="26">
    <source>
        <dbReference type="Proteomes" id="UP000195950"/>
    </source>
</evidence>
<reference evidence="19" key="3">
    <citation type="journal article" date="2018" name="BMC Genomics">
        <title>Whole genome sequencing and function prediction of 133 gut anaerobes isolated from chicken caecum in pure cultures.</title>
        <authorList>
            <person name="Medvecky M."/>
            <person name="Cejkova D."/>
            <person name="Polansky O."/>
            <person name="Karasova D."/>
            <person name="Kubasova T."/>
            <person name="Cizek A."/>
            <person name="Rychlik I."/>
        </authorList>
    </citation>
    <scope>NUCLEOTIDE SEQUENCE</scope>
    <source>
        <strain evidence="19">An199</strain>
    </source>
</reference>